<dbReference type="Gene3D" id="3.40.50.1820">
    <property type="entry name" value="alpha/beta hydrolase"/>
    <property type="match status" value="1"/>
</dbReference>
<keyword evidence="3" id="KW-0812">Transmembrane</keyword>
<feature type="domain" description="AB hydrolase-1" evidence="4">
    <location>
        <begin position="66"/>
        <end position="192"/>
    </location>
</feature>
<keyword evidence="3" id="KW-0472">Membrane</keyword>
<sequence>MKKFTWLACLGLAIVLVAGIIGFSVQTAGGKVQIRDVRFVGSNGTVMSALLYVPKNATAKTPAPGILAVHGYINARETQSGFAIELARRGYVVLALDETGHGYSDSPAFANGFGGPDGLAFLRSLDIVDKNNIGMEGHSMGGWTILAAAATMPDAYKSVVLEGSSTGKPYAAEGSTTWPRNLAVVFSTMDEFSVLMWGVPRGKDAPKSPKLQAVFGTTDPIEPGKIYGSIEDGTARALYQPVTTHPGDHLSNAAIGYAIDWFAKTLSGGNPIPSSNQIWFWKELMTLAGFIGFVLFILGVGGLLLSVPVFAPVAKVPPAGKPAKGAGLWIGALIATAIPALTFFTFMGWGAKWIKAGSFWPQNITSQLAIWALLNGVISIVLFLLWHFVLNRKNGAKAEDYGIGLTWSDAWRTLLYGFAVIVCGVFLLGVADYLFKIDFRFWVLALKFPSQIQARIALAYAPVFFLYYLVASLALNSQLKLGGKGGAARYWFAIGTASAGFLVFLLLEYIPLFAGGTLLSAAQPLNTIIAIQFLPLMIVTSLFSTWFFEKTGRIYAGALINALFISWYIAAGQATHFLVR</sequence>
<feature type="transmembrane region" description="Helical" evidence="3">
    <location>
        <begin position="284"/>
        <end position="306"/>
    </location>
</feature>
<evidence type="ECO:0000259" key="4">
    <source>
        <dbReference type="Pfam" id="PF00561"/>
    </source>
</evidence>
<evidence type="ECO:0000256" key="2">
    <source>
        <dbReference type="ARBA" id="ARBA00038115"/>
    </source>
</evidence>
<comment type="similarity">
    <text evidence="2">Belongs to the AB hydrolase superfamily. FUS2 hydrolase family.</text>
</comment>
<name>A0A3P3XG64_9SPIR</name>
<dbReference type="InterPro" id="IPR050261">
    <property type="entry name" value="FrsA_esterase"/>
</dbReference>
<dbReference type="PANTHER" id="PTHR22946">
    <property type="entry name" value="DIENELACTONE HYDROLASE DOMAIN-CONTAINING PROTEIN-RELATED"/>
    <property type="match status" value="1"/>
</dbReference>
<organism evidence="5">
    <name type="scientific">uncultured spirochete</name>
    <dbReference type="NCBI Taxonomy" id="156406"/>
    <lineage>
        <taxon>Bacteria</taxon>
        <taxon>Pseudomonadati</taxon>
        <taxon>Spirochaetota</taxon>
        <taxon>Spirochaetia</taxon>
        <taxon>Spirochaetales</taxon>
        <taxon>environmental samples</taxon>
    </lineage>
</organism>
<dbReference type="SUPFAM" id="SSF53474">
    <property type="entry name" value="alpha/beta-Hydrolases"/>
    <property type="match status" value="1"/>
</dbReference>
<keyword evidence="1" id="KW-0378">Hydrolase</keyword>
<evidence type="ECO:0000256" key="3">
    <source>
        <dbReference type="SAM" id="Phobius"/>
    </source>
</evidence>
<keyword evidence="3" id="KW-1133">Transmembrane helix</keyword>
<protein>
    <recommendedName>
        <fullName evidence="4">AB hydrolase-1 domain-containing protein</fullName>
    </recommendedName>
</protein>
<feature type="transmembrane region" description="Helical" evidence="3">
    <location>
        <begin position="326"/>
        <end position="347"/>
    </location>
</feature>
<dbReference type="InterPro" id="IPR000073">
    <property type="entry name" value="AB_hydrolase_1"/>
</dbReference>
<feature type="transmembrane region" description="Helical" evidence="3">
    <location>
        <begin position="456"/>
        <end position="475"/>
    </location>
</feature>
<evidence type="ECO:0000256" key="1">
    <source>
        <dbReference type="ARBA" id="ARBA00022801"/>
    </source>
</evidence>
<proteinExistence type="inferred from homology"/>
<dbReference type="PANTHER" id="PTHR22946:SF9">
    <property type="entry name" value="POLYKETIDE TRANSFERASE AF380"/>
    <property type="match status" value="1"/>
</dbReference>
<feature type="transmembrane region" description="Helical" evidence="3">
    <location>
        <begin position="414"/>
        <end position="435"/>
    </location>
</feature>
<feature type="transmembrane region" description="Helical" evidence="3">
    <location>
        <begin position="487"/>
        <end position="507"/>
    </location>
</feature>
<feature type="transmembrane region" description="Helical" evidence="3">
    <location>
        <begin position="554"/>
        <end position="579"/>
    </location>
</feature>
<accession>A0A3P3XG64</accession>
<dbReference type="Pfam" id="PF00561">
    <property type="entry name" value="Abhydrolase_1"/>
    <property type="match status" value="1"/>
</dbReference>
<dbReference type="InterPro" id="IPR029058">
    <property type="entry name" value="AB_hydrolase_fold"/>
</dbReference>
<evidence type="ECO:0000313" key="5">
    <source>
        <dbReference type="EMBL" id="SLM10789.1"/>
    </source>
</evidence>
<feature type="transmembrane region" description="Helical" evidence="3">
    <location>
        <begin position="368"/>
        <end position="389"/>
    </location>
</feature>
<dbReference type="AlphaFoldDB" id="A0A3P3XG64"/>
<gene>
    <name evidence="5" type="ORF">SPIROBIBN47_150119</name>
</gene>
<reference evidence="5" key="1">
    <citation type="submission" date="2017-02" db="EMBL/GenBank/DDBJ databases">
        <authorList>
            <person name="Regsiter A."/>
            <person name="William W."/>
        </authorList>
    </citation>
    <scope>NUCLEOTIDE SEQUENCE</scope>
    <source>
        <strain evidence="5">Bib</strain>
    </source>
</reference>
<feature type="transmembrane region" description="Helical" evidence="3">
    <location>
        <begin position="528"/>
        <end position="548"/>
    </location>
</feature>
<dbReference type="GO" id="GO:0052689">
    <property type="term" value="F:carboxylic ester hydrolase activity"/>
    <property type="evidence" value="ECO:0007669"/>
    <property type="project" value="UniProtKB-ARBA"/>
</dbReference>
<dbReference type="EMBL" id="FWDM01000007">
    <property type="protein sequence ID" value="SLM10789.1"/>
    <property type="molecule type" value="Genomic_DNA"/>
</dbReference>